<sequence length="344" mass="35814">MFELNATADLIWRGLADGGTPGQVAKELQTFGVSAQDAQSFVAECVAGWLHAGLLIPAQIVEQAQSPGRESHLRIAGLACTVAIHAPAGDPLPSRLEAVFGQFAAPPSPGTPRFDIVEQAGAYVLLADGAPLGVFAPERIVPEIKAVLTDRLAKSVGDGDFLIHAALLSANRQGLLISGAPGAGKTTLTLALAARGLGYGSDDVVRVVNGERLEGVPFSPASKSGAWELAAPYLPMLADLPIDVRGDQQRVRYAPVSGFGAGEVEQLSWVILLARRPAASAMLEPVEPLFALTELLGSAFAGDGRLKGDVLERFAAQLNGARCLRLIYSDLADGVSALEGLTRG</sequence>
<keyword evidence="2" id="KW-1185">Reference proteome</keyword>
<dbReference type="Gene3D" id="3.40.50.300">
    <property type="entry name" value="P-loop containing nucleotide triphosphate hydrolases"/>
    <property type="match status" value="1"/>
</dbReference>
<dbReference type="Pfam" id="PF05402">
    <property type="entry name" value="PqqD"/>
    <property type="match status" value="1"/>
</dbReference>
<dbReference type="Proteomes" id="UP000249725">
    <property type="component" value="Unassembled WGS sequence"/>
</dbReference>
<name>A0A328APP3_9CAUL</name>
<protein>
    <recommendedName>
        <fullName evidence="3">Serine kinase</fullName>
    </recommendedName>
</protein>
<dbReference type="AlphaFoldDB" id="A0A328APP3"/>
<dbReference type="InterPro" id="IPR008792">
    <property type="entry name" value="PQQD"/>
</dbReference>
<gene>
    <name evidence="1" type="ORF">DJ018_00770</name>
</gene>
<accession>A0A328APP3</accession>
<proteinExistence type="predicted"/>
<dbReference type="EMBL" id="QFYR01000001">
    <property type="protein sequence ID" value="RAK56549.1"/>
    <property type="molecule type" value="Genomic_DNA"/>
</dbReference>
<dbReference type="SUPFAM" id="SSF53795">
    <property type="entry name" value="PEP carboxykinase-like"/>
    <property type="match status" value="1"/>
</dbReference>
<evidence type="ECO:0000313" key="2">
    <source>
        <dbReference type="Proteomes" id="UP000249725"/>
    </source>
</evidence>
<reference evidence="2" key="1">
    <citation type="submission" date="2018-05" db="EMBL/GenBank/DDBJ databases">
        <authorList>
            <person name="Li X."/>
        </authorList>
    </citation>
    <scope>NUCLEOTIDE SEQUENCE [LARGE SCALE GENOMIC DNA]</scope>
    <source>
        <strain evidence="2">YIM 73061</strain>
    </source>
</reference>
<dbReference type="RefSeq" id="WP_111512900.1">
    <property type="nucleotide sequence ID" value="NZ_QFYR01000001.1"/>
</dbReference>
<evidence type="ECO:0000313" key="1">
    <source>
        <dbReference type="EMBL" id="RAK56549.1"/>
    </source>
</evidence>
<comment type="caution">
    <text evidence="1">The sequence shown here is derived from an EMBL/GenBank/DDBJ whole genome shotgun (WGS) entry which is preliminary data.</text>
</comment>
<dbReference type="InterPro" id="IPR027417">
    <property type="entry name" value="P-loop_NTPase"/>
</dbReference>
<organism evidence="1 2">
    <name type="scientific">Phenylobacterium deserti</name>
    <dbReference type="NCBI Taxonomy" id="1914756"/>
    <lineage>
        <taxon>Bacteria</taxon>
        <taxon>Pseudomonadati</taxon>
        <taxon>Pseudomonadota</taxon>
        <taxon>Alphaproteobacteria</taxon>
        <taxon>Caulobacterales</taxon>
        <taxon>Caulobacteraceae</taxon>
        <taxon>Phenylobacterium</taxon>
    </lineage>
</organism>
<evidence type="ECO:0008006" key="3">
    <source>
        <dbReference type="Google" id="ProtNLM"/>
    </source>
</evidence>